<accession>A0A165DZM1</accession>
<evidence type="ECO:0000256" key="1">
    <source>
        <dbReference type="SAM" id="SignalP"/>
    </source>
</evidence>
<dbReference type="EMBL" id="KV424028">
    <property type="protein sequence ID" value="KZT53806.1"/>
    <property type="molecule type" value="Genomic_DNA"/>
</dbReference>
<reference evidence="2 3" key="1">
    <citation type="journal article" date="2016" name="Mol. Biol. Evol.">
        <title>Comparative Genomics of Early-Diverging Mushroom-Forming Fungi Provides Insights into the Origins of Lignocellulose Decay Capabilities.</title>
        <authorList>
            <person name="Nagy L.G."/>
            <person name="Riley R."/>
            <person name="Tritt A."/>
            <person name="Adam C."/>
            <person name="Daum C."/>
            <person name="Floudas D."/>
            <person name="Sun H."/>
            <person name="Yadav J.S."/>
            <person name="Pangilinan J."/>
            <person name="Larsson K.H."/>
            <person name="Matsuura K."/>
            <person name="Barry K."/>
            <person name="Labutti K."/>
            <person name="Kuo R."/>
            <person name="Ohm R.A."/>
            <person name="Bhattacharya S.S."/>
            <person name="Shirouzu T."/>
            <person name="Yoshinaga Y."/>
            <person name="Martin F.M."/>
            <person name="Grigoriev I.V."/>
            <person name="Hibbett D.S."/>
        </authorList>
    </citation>
    <scope>NUCLEOTIDE SEQUENCE [LARGE SCALE GENOMIC DNA]</scope>
    <source>
        <strain evidence="2 3">HHB12733</strain>
    </source>
</reference>
<proteinExistence type="predicted"/>
<sequence>MQLQNTLALLALLSSLALPAQAAWLPFRPTKRHTEADNHIRVPNVQRLLNDPAAMTAECELVGLQYVDYGLCGEWAELVG</sequence>
<gene>
    <name evidence="2" type="ORF">CALCODRAFT_486048</name>
</gene>
<evidence type="ECO:0000313" key="3">
    <source>
        <dbReference type="Proteomes" id="UP000076842"/>
    </source>
</evidence>
<organism evidence="2 3">
    <name type="scientific">Calocera cornea HHB12733</name>
    <dbReference type="NCBI Taxonomy" id="1353952"/>
    <lineage>
        <taxon>Eukaryota</taxon>
        <taxon>Fungi</taxon>
        <taxon>Dikarya</taxon>
        <taxon>Basidiomycota</taxon>
        <taxon>Agaricomycotina</taxon>
        <taxon>Dacrymycetes</taxon>
        <taxon>Dacrymycetales</taxon>
        <taxon>Dacrymycetaceae</taxon>
        <taxon>Calocera</taxon>
    </lineage>
</organism>
<keyword evidence="1" id="KW-0732">Signal</keyword>
<evidence type="ECO:0000313" key="2">
    <source>
        <dbReference type="EMBL" id="KZT53806.1"/>
    </source>
</evidence>
<name>A0A165DZM1_9BASI</name>
<dbReference type="Proteomes" id="UP000076842">
    <property type="component" value="Unassembled WGS sequence"/>
</dbReference>
<keyword evidence="3" id="KW-1185">Reference proteome</keyword>
<dbReference type="AlphaFoldDB" id="A0A165DZM1"/>
<feature type="chain" id="PRO_5007856934" evidence="1">
    <location>
        <begin position="23"/>
        <end position="80"/>
    </location>
</feature>
<dbReference type="InParanoid" id="A0A165DZM1"/>
<protein>
    <submittedName>
        <fullName evidence="2">Uncharacterized protein</fullName>
    </submittedName>
</protein>
<feature type="signal peptide" evidence="1">
    <location>
        <begin position="1"/>
        <end position="22"/>
    </location>
</feature>